<dbReference type="AlphaFoldDB" id="A0A8J4B4D7"/>
<feature type="non-terminal residue" evidence="2">
    <location>
        <position position="588"/>
    </location>
</feature>
<keyword evidence="3" id="KW-1185">Reference proteome</keyword>
<comment type="caution">
    <text evidence="2">The sequence shown here is derived from an EMBL/GenBank/DDBJ whole genome shotgun (WGS) entry which is preliminary data.</text>
</comment>
<protein>
    <submittedName>
        <fullName evidence="2">Uncharacterized protein</fullName>
    </submittedName>
</protein>
<gene>
    <name evidence="2" type="ORF">Vafri_9382</name>
</gene>
<dbReference type="EMBL" id="BNCO01000016">
    <property type="protein sequence ID" value="GIL53870.1"/>
    <property type="molecule type" value="Genomic_DNA"/>
</dbReference>
<feature type="non-terminal residue" evidence="2">
    <location>
        <position position="1"/>
    </location>
</feature>
<evidence type="ECO:0000313" key="3">
    <source>
        <dbReference type="Proteomes" id="UP000747399"/>
    </source>
</evidence>
<feature type="compositionally biased region" description="Low complexity" evidence="1">
    <location>
        <begin position="574"/>
        <end position="588"/>
    </location>
</feature>
<organism evidence="2 3">
    <name type="scientific">Volvox africanus</name>
    <dbReference type="NCBI Taxonomy" id="51714"/>
    <lineage>
        <taxon>Eukaryota</taxon>
        <taxon>Viridiplantae</taxon>
        <taxon>Chlorophyta</taxon>
        <taxon>core chlorophytes</taxon>
        <taxon>Chlorophyceae</taxon>
        <taxon>CS clade</taxon>
        <taxon>Chlamydomonadales</taxon>
        <taxon>Volvocaceae</taxon>
        <taxon>Volvox</taxon>
    </lineage>
</organism>
<reference evidence="2" key="1">
    <citation type="journal article" date="2021" name="Proc. Natl. Acad. Sci. U.S.A.">
        <title>Three genomes in the algal genus Volvox reveal the fate of a haploid sex-determining region after a transition to homothallism.</title>
        <authorList>
            <person name="Yamamoto K."/>
            <person name="Hamaji T."/>
            <person name="Kawai-Toyooka H."/>
            <person name="Matsuzaki R."/>
            <person name="Takahashi F."/>
            <person name="Nishimura Y."/>
            <person name="Kawachi M."/>
            <person name="Noguchi H."/>
            <person name="Minakuchi Y."/>
            <person name="Umen J.G."/>
            <person name="Toyoda A."/>
            <person name="Nozaki H."/>
        </authorList>
    </citation>
    <scope>NUCLEOTIDE SEQUENCE</scope>
    <source>
        <strain evidence="2">NIES-3780</strain>
    </source>
</reference>
<dbReference type="Proteomes" id="UP000747399">
    <property type="component" value="Unassembled WGS sequence"/>
</dbReference>
<sequence length="588" mass="61694">VCGSESGGVRTLRVTTAAALRDALRVVNDHVDGCSAYELELAANLSLAEAWSNEGGAAAGGGSLRRLFALATAAFSRGRPSLGHTQGVGDAGGWVGTLPGRGRELAVVDAGLGGAVRVTVNLTLRGVAEVVVLDAALLRSVFLVQPPARISLERITLINLASPQTGVLAMPMYFVASANITTATGRAAPPGQVGEGVYHTAAPRISMRSATLVLAPDELSYESTWLQSYAEGLTSSRGLSSDQAAWLRDVILECELQFLSLDSVFVSRLRFLDVDATDLRITSKVPAGFTLSQPTIGISHFAPSPLDSYPQILGVNSTAALVSALNASAGDLTSQPGLFQTYPGVPNLAAVSLYSYNRTAASVFAPVSYGRVVLQRSYVVGPYVSVISGAAAASGLLQSPVLDFGHTRSTWAVWGGIGFSLTLRNLTLVGLGSPSRWPSDRLVRCLDLPVWVLEGSRAPSLSGDPSPLILAGATVSVSPQELDVWTACNQILTGTIQQQQEVMVLLEACRSLGVVAFKARRTVGSRAMQIELLQGMGMQLRNCVIRDDVAPYQRYDLEELLLGWELVSNGSGGSSSSTSSTSSTGSKK</sequence>
<evidence type="ECO:0000313" key="2">
    <source>
        <dbReference type="EMBL" id="GIL53870.1"/>
    </source>
</evidence>
<name>A0A8J4B4D7_9CHLO</name>
<feature type="region of interest" description="Disordered" evidence="1">
    <location>
        <begin position="569"/>
        <end position="588"/>
    </location>
</feature>
<accession>A0A8J4B4D7</accession>
<proteinExistence type="predicted"/>
<evidence type="ECO:0000256" key="1">
    <source>
        <dbReference type="SAM" id="MobiDB-lite"/>
    </source>
</evidence>